<dbReference type="RefSeq" id="WP_224034744.1">
    <property type="nucleotide sequence ID" value="NZ_AP024849.1"/>
</dbReference>
<evidence type="ECO:0000313" key="2">
    <source>
        <dbReference type="EMBL" id="BCZ48485.1"/>
    </source>
</evidence>
<dbReference type="Proteomes" id="UP000824633">
    <property type="component" value="Chromosome"/>
</dbReference>
<feature type="coiled-coil region" evidence="1">
    <location>
        <begin position="97"/>
        <end position="124"/>
    </location>
</feature>
<reference evidence="3" key="1">
    <citation type="submission" date="2021-07" db="EMBL/GenBank/DDBJ databases">
        <title>Complete genome sequencing of a Clostridium isolate.</title>
        <authorList>
            <person name="Ueki A."/>
            <person name="Tonouchi A."/>
        </authorList>
    </citation>
    <scope>NUCLEOTIDE SEQUENCE [LARGE SCALE GENOMIC DNA]</scope>
    <source>
        <strain evidence="3">C5S11</strain>
    </source>
</reference>
<name>A0ABM7TBD0_9CLOT</name>
<protein>
    <submittedName>
        <fullName evidence="2">Uncharacterized protein</fullName>
    </submittedName>
</protein>
<sequence length="144" mass="16160">MLKTVLKQSSKVLKGKLNKLGLEEKLAKRADYLEKAKEIWAMINKDLGISYTVVNKVMSKVDKFEKALLAKFPELSKDDVIEIKQSIIGDGNASEDVLDKVDVIKQLQEENDNLKNQLSKFQGLDTENTVTTSNETDTTTNINV</sequence>
<proteinExistence type="predicted"/>
<keyword evidence="1" id="KW-0175">Coiled coil</keyword>
<dbReference type="EMBL" id="AP024849">
    <property type="protein sequence ID" value="BCZ48485.1"/>
    <property type="molecule type" value="Genomic_DNA"/>
</dbReference>
<organism evidence="2 3">
    <name type="scientific">Clostridium gelidum</name>
    <dbReference type="NCBI Taxonomy" id="704125"/>
    <lineage>
        <taxon>Bacteria</taxon>
        <taxon>Bacillati</taxon>
        <taxon>Bacillota</taxon>
        <taxon>Clostridia</taxon>
        <taxon>Eubacteriales</taxon>
        <taxon>Clostridiaceae</taxon>
        <taxon>Clostridium</taxon>
    </lineage>
</organism>
<evidence type="ECO:0000256" key="1">
    <source>
        <dbReference type="SAM" id="Coils"/>
    </source>
</evidence>
<keyword evidence="3" id="KW-1185">Reference proteome</keyword>
<accession>A0ABM7TBD0</accession>
<gene>
    <name evidence="2" type="ORF">psyc5s11_45520</name>
</gene>
<evidence type="ECO:0000313" key="3">
    <source>
        <dbReference type="Proteomes" id="UP000824633"/>
    </source>
</evidence>